<dbReference type="Proteomes" id="UP000839515">
    <property type="component" value="Unassembled WGS sequence"/>
</dbReference>
<dbReference type="Proteomes" id="UP000885418">
    <property type="component" value="Unassembled WGS sequence"/>
</dbReference>
<evidence type="ECO:0000313" key="1">
    <source>
        <dbReference type="EMBL" id="MIT44447.1"/>
    </source>
</evidence>
<dbReference type="AlphaFoldDB" id="A0A402SPQ5"/>
<sequence>MSTLRDRSPKGAGKSPYFKIRIPPDLKQQCDEIAAGQGVSLGLWFKELARNELKRMGIKPKG</sequence>
<dbReference type="SUPFAM" id="SSF47598">
    <property type="entry name" value="Ribbon-helix-helix"/>
    <property type="match status" value="1"/>
</dbReference>
<accession>A0A402SPQ5</accession>
<proteinExistence type="predicted"/>
<reference evidence="1" key="1">
    <citation type="submission" date="2018-07" db="EMBL/GenBank/DDBJ databases">
        <authorList>
            <consortium name="GenomeTrakr network: Whole genome sequencing for foodborne pathogen traceback"/>
        </authorList>
    </citation>
    <scope>NUCLEOTIDE SEQUENCE [LARGE SCALE GENOMIC DNA]</scope>
    <source>
        <strain evidence="2">CFSAN034428</strain>
        <strain evidence="1">CFSAN034452</strain>
    </source>
</reference>
<organism evidence="1">
    <name type="scientific">Salmonella enterica</name>
    <name type="common">Salmonella choleraesuis</name>
    <dbReference type="NCBI Taxonomy" id="28901"/>
    <lineage>
        <taxon>Bacteria</taxon>
        <taxon>Pseudomonadati</taxon>
        <taxon>Pseudomonadota</taxon>
        <taxon>Gammaproteobacteria</taxon>
        <taxon>Enterobacterales</taxon>
        <taxon>Enterobacteriaceae</taxon>
        <taxon>Salmonella</taxon>
    </lineage>
</organism>
<dbReference type="EMBL" id="RSTW01000009">
    <property type="protein sequence ID" value="MIT44447.1"/>
    <property type="molecule type" value="Genomic_DNA"/>
</dbReference>
<dbReference type="GO" id="GO:0006355">
    <property type="term" value="P:regulation of DNA-templated transcription"/>
    <property type="evidence" value="ECO:0007669"/>
    <property type="project" value="InterPro"/>
</dbReference>
<protein>
    <submittedName>
        <fullName evidence="1">Toxin-antitoxin system HicB family antitoxin</fullName>
    </submittedName>
</protein>
<evidence type="ECO:0000313" key="2">
    <source>
        <dbReference type="EMBL" id="MIT93217.1"/>
    </source>
</evidence>
<dbReference type="InterPro" id="IPR010985">
    <property type="entry name" value="Ribbon_hlx_hlx"/>
</dbReference>
<name>A0A402SPQ5_SALER</name>
<gene>
    <name evidence="2" type="ORF">ATP91_23540</name>
    <name evidence="1" type="ORF">ATQ15_13050</name>
</gene>
<comment type="caution">
    <text evidence="1">The sequence shown here is derived from an EMBL/GenBank/DDBJ whole genome shotgun (WGS) entry which is preliminary data.</text>
</comment>
<dbReference type="EMBL" id="RSTU01000029">
    <property type="protein sequence ID" value="MIT93217.1"/>
    <property type="molecule type" value="Genomic_DNA"/>
</dbReference>